<dbReference type="eggNOG" id="COG0840">
    <property type="taxonomic scope" value="Bacteria"/>
</dbReference>
<dbReference type="STRING" id="100225.SAMN05421595_2198"/>
<dbReference type="InterPro" id="IPR004089">
    <property type="entry name" value="MCPsignal_dom"/>
</dbReference>
<evidence type="ECO:0000256" key="2">
    <source>
        <dbReference type="PROSITE-ProRule" id="PRU00284"/>
    </source>
</evidence>
<protein>
    <submittedName>
        <fullName evidence="4">Putative methyl-accepting chemotaxis protein</fullName>
    </submittedName>
</protein>
<accession>K6VK31</accession>
<dbReference type="SMART" id="SM00283">
    <property type="entry name" value="MA"/>
    <property type="match status" value="1"/>
</dbReference>
<comment type="caution">
    <text evidence="4">The sequence shown here is derived from an EMBL/GenBank/DDBJ whole genome shotgun (WGS) entry which is preliminary data.</text>
</comment>
<dbReference type="GO" id="GO:0016020">
    <property type="term" value="C:membrane"/>
    <property type="evidence" value="ECO:0007669"/>
    <property type="project" value="InterPro"/>
</dbReference>
<dbReference type="SMART" id="SM00065">
    <property type="entry name" value="GAF"/>
    <property type="match status" value="2"/>
</dbReference>
<evidence type="ECO:0000259" key="3">
    <source>
        <dbReference type="PROSITE" id="PS50111"/>
    </source>
</evidence>
<dbReference type="PANTHER" id="PTHR32089:SF112">
    <property type="entry name" value="LYSOZYME-LIKE PROTEIN-RELATED"/>
    <property type="match status" value="1"/>
</dbReference>
<dbReference type="AlphaFoldDB" id="K6VK31"/>
<dbReference type="eggNOG" id="COG2203">
    <property type="taxonomic scope" value="Bacteria"/>
</dbReference>
<dbReference type="SUPFAM" id="SSF55781">
    <property type="entry name" value="GAF domain-like"/>
    <property type="match status" value="2"/>
</dbReference>
<feature type="domain" description="Methyl-accepting transducer" evidence="3">
    <location>
        <begin position="367"/>
        <end position="492"/>
    </location>
</feature>
<dbReference type="PANTHER" id="PTHR32089">
    <property type="entry name" value="METHYL-ACCEPTING CHEMOTAXIS PROTEIN MCPB"/>
    <property type="match status" value="1"/>
</dbReference>
<keyword evidence="1 2" id="KW-0807">Transducer</keyword>
<evidence type="ECO:0000313" key="5">
    <source>
        <dbReference type="Proteomes" id="UP000008495"/>
    </source>
</evidence>
<dbReference type="Gene3D" id="1.10.287.950">
    <property type="entry name" value="Methyl-accepting chemotaxis protein"/>
    <property type="match status" value="1"/>
</dbReference>
<dbReference type="Pfam" id="PF00015">
    <property type="entry name" value="MCPsignal"/>
    <property type="match status" value="1"/>
</dbReference>
<proteinExistence type="predicted"/>
<keyword evidence="5" id="KW-1185">Reference proteome</keyword>
<dbReference type="SUPFAM" id="SSF58104">
    <property type="entry name" value="Methyl-accepting chemotaxis protein (MCP) signaling domain"/>
    <property type="match status" value="1"/>
</dbReference>
<dbReference type="Pfam" id="PF13185">
    <property type="entry name" value="GAF_2"/>
    <property type="match status" value="2"/>
</dbReference>
<dbReference type="Gene3D" id="3.30.450.40">
    <property type="match status" value="2"/>
</dbReference>
<dbReference type="InterPro" id="IPR003018">
    <property type="entry name" value="GAF"/>
</dbReference>
<reference evidence="4 5" key="1">
    <citation type="submission" date="2012-08" db="EMBL/GenBank/DDBJ databases">
        <title>Whole genome shotgun sequence of Austwickia chelonae NBRC 105200.</title>
        <authorList>
            <person name="Yoshida I."/>
            <person name="Hosoyama A."/>
            <person name="Tsuchikane K."/>
            <person name="Katsumata H."/>
            <person name="Ando Y."/>
            <person name="Ohji S."/>
            <person name="Hamada M."/>
            <person name="Tamura T."/>
            <person name="Yamazoe A."/>
            <person name="Yamazaki S."/>
            <person name="Fujita N."/>
        </authorList>
    </citation>
    <scope>NUCLEOTIDE SEQUENCE [LARGE SCALE GENOMIC DNA]</scope>
    <source>
        <strain evidence="4 5">NBRC 105200</strain>
    </source>
</reference>
<dbReference type="Proteomes" id="UP000008495">
    <property type="component" value="Unassembled WGS sequence"/>
</dbReference>
<dbReference type="InterPro" id="IPR029016">
    <property type="entry name" value="GAF-like_dom_sf"/>
</dbReference>
<dbReference type="GO" id="GO:0007165">
    <property type="term" value="P:signal transduction"/>
    <property type="evidence" value="ECO:0007669"/>
    <property type="project" value="UniProtKB-KW"/>
</dbReference>
<organism evidence="4 5">
    <name type="scientific">Austwickia chelonae NBRC 105200</name>
    <dbReference type="NCBI Taxonomy" id="1184607"/>
    <lineage>
        <taxon>Bacteria</taxon>
        <taxon>Bacillati</taxon>
        <taxon>Actinomycetota</taxon>
        <taxon>Actinomycetes</taxon>
        <taxon>Micrococcales</taxon>
        <taxon>Dermatophilaceae</taxon>
        <taxon>Austwickia</taxon>
    </lineage>
</organism>
<name>K6VK31_9MICO</name>
<dbReference type="EMBL" id="BAGZ01000004">
    <property type="protein sequence ID" value="GAB77059.1"/>
    <property type="molecule type" value="Genomic_DNA"/>
</dbReference>
<evidence type="ECO:0000313" key="4">
    <source>
        <dbReference type="EMBL" id="GAB77059.1"/>
    </source>
</evidence>
<sequence length="520" mass="55515">MDPGVSQMPLFPRRRAPIVDASTVDLPDLQILAELVRTCTRADTYDDVVDRGFGAVVRDTGWTFGLVWHIAPGEKQLTWYRSVGSVPALLRGRSADFEYRFGEGAAGRAWATKDVVFVPDASRAEGVAARAAVAAGVVCALALPLVEDDRVVGVLEFVGDSPQDPSIVPVMSIVGCTLGQTLTRLHAVERIEASRVDLKATSAVLHNVNTAEDERAAMRAALDTIRTEFGWAYGSVWRVDERGVLAFDVESGDAGAEFREVTRTSTFAKGVGLAGRTWSTGDLVFEPDMAQVTDCVRAPAAGRAGVRAGVCLPLRIDGQIVGTMDFFSTKAMTLSEDRVEALRNTAFLVSDSLGRQRSSMRIRKAGEDLLASITEVERHVAEAARVAAEAARITHEASAVVERLASSSREIGDVVKVITGIAEQTNLLALNATIEAARAGDTGKGFAVVAGEVKDLAQETAKATEEVEEKVQAIQADASSVVQALHRVSETVARINDVQRSIGGVLGEQHRTTRSVLGHG</sequence>
<dbReference type="PROSITE" id="PS50111">
    <property type="entry name" value="CHEMOTAXIS_TRANSDUC_2"/>
    <property type="match status" value="1"/>
</dbReference>
<evidence type="ECO:0000256" key="1">
    <source>
        <dbReference type="ARBA" id="ARBA00023224"/>
    </source>
</evidence>
<gene>
    <name evidence="4" type="ORF">AUCHE_04_01000</name>
</gene>